<dbReference type="EMBL" id="CABFVA020000017">
    <property type="protein sequence ID" value="VVM05264.1"/>
    <property type="molecule type" value="Genomic_DNA"/>
</dbReference>
<proteinExistence type="inferred from homology"/>
<feature type="transmembrane region" description="Helical" evidence="5">
    <location>
        <begin position="38"/>
        <end position="61"/>
    </location>
</feature>
<evidence type="ECO:0000256" key="5">
    <source>
        <dbReference type="RuleBase" id="RU363041"/>
    </source>
</evidence>
<dbReference type="PANTHER" id="PTHR43701:SF2">
    <property type="entry name" value="MEMBRANE TRANSPORTER PROTEIN YJNA-RELATED"/>
    <property type="match status" value="1"/>
</dbReference>
<keyword evidence="5" id="KW-1003">Cell membrane</keyword>
<feature type="transmembrane region" description="Helical" evidence="5">
    <location>
        <begin position="97"/>
        <end position="119"/>
    </location>
</feature>
<dbReference type="RefSeq" id="WP_142659393.1">
    <property type="nucleotide sequence ID" value="NZ_CABFVA020000017.1"/>
</dbReference>
<dbReference type="PANTHER" id="PTHR43701">
    <property type="entry name" value="MEMBRANE TRANSPORTER PROTEIN MJ0441-RELATED"/>
    <property type="match status" value="1"/>
</dbReference>
<dbReference type="Proteomes" id="UP000334923">
    <property type="component" value="Unassembled WGS sequence"/>
</dbReference>
<dbReference type="GO" id="GO:0005886">
    <property type="term" value="C:plasma membrane"/>
    <property type="evidence" value="ECO:0007669"/>
    <property type="project" value="UniProtKB-SubCell"/>
</dbReference>
<evidence type="ECO:0000256" key="3">
    <source>
        <dbReference type="ARBA" id="ARBA00022989"/>
    </source>
</evidence>
<keyword evidence="7" id="KW-1185">Reference proteome</keyword>
<evidence type="ECO:0000256" key="1">
    <source>
        <dbReference type="ARBA" id="ARBA00004141"/>
    </source>
</evidence>
<evidence type="ECO:0000256" key="2">
    <source>
        <dbReference type="ARBA" id="ARBA00022692"/>
    </source>
</evidence>
<dbReference type="AlphaFoldDB" id="A0A5E6MGR2"/>
<feature type="transmembrane region" description="Helical" evidence="5">
    <location>
        <begin position="202"/>
        <end position="224"/>
    </location>
</feature>
<dbReference type="OrthoDB" id="191010at2"/>
<keyword evidence="2 5" id="KW-0812">Transmembrane</keyword>
<evidence type="ECO:0000256" key="4">
    <source>
        <dbReference type="ARBA" id="ARBA00023136"/>
    </source>
</evidence>
<feature type="transmembrane region" description="Helical" evidence="5">
    <location>
        <begin position="70"/>
        <end position="91"/>
    </location>
</feature>
<comment type="subcellular location">
    <subcellularLocation>
        <location evidence="5">Cell membrane</location>
        <topology evidence="5">Multi-pass membrane protein</topology>
    </subcellularLocation>
    <subcellularLocation>
        <location evidence="1">Membrane</location>
        <topology evidence="1">Multi-pass membrane protein</topology>
    </subcellularLocation>
</comment>
<keyword evidence="4 5" id="KW-0472">Membrane</keyword>
<comment type="similarity">
    <text evidence="5">Belongs to the 4-toluene sulfonate uptake permease (TSUP) (TC 2.A.102) family.</text>
</comment>
<gene>
    <name evidence="6" type="ORF">MAMT_00538</name>
</gene>
<name>A0A5E6MGR2_9BACT</name>
<keyword evidence="3 5" id="KW-1133">Transmembrane helix</keyword>
<protein>
    <recommendedName>
        <fullName evidence="5">Probable membrane transporter protein</fullName>
    </recommendedName>
</protein>
<feature type="transmembrane region" description="Helical" evidence="5">
    <location>
        <begin position="131"/>
        <end position="152"/>
    </location>
</feature>
<reference evidence="6 7" key="1">
    <citation type="submission" date="2019-09" db="EMBL/GenBank/DDBJ databases">
        <authorList>
            <person name="Cremers G."/>
        </authorList>
    </citation>
    <scope>NUCLEOTIDE SEQUENCE [LARGE SCALE GENOMIC DNA]</scope>
    <source>
        <strain evidence="6">4A</strain>
    </source>
</reference>
<feature type="transmembrane region" description="Helical" evidence="5">
    <location>
        <begin position="230"/>
        <end position="248"/>
    </location>
</feature>
<dbReference type="InterPro" id="IPR051598">
    <property type="entry name" value="TSUP/Inactive_protease-like"/>
</dbReference>
<evidence type="ECO:0000313" key="7">
    <source>
        <dbReference type="Proteomes" id="UP000334923"/>
    </source>
</evidence>
<sequence>MTKFYLLGFCIAFLIGLTGVGGGTLTVPILLFFGIEPAVAVGVALGFSALIKIPSALIYFLKREINKRILLLLCLGGIPGVIAGSFLLAHASRKGHLGSFILLAIGLTVVLSSLLNLWLALTDHRLQLHRYLRWLPLFSLLIGLEVGSFSAGGGALGSLLLLTLTKLAPSEVVGTDIAFGMILSLVGGVIHAHQGLSDAHLVSAMVGGGVLGAIGGSYACTIIPKKPARVFLLVWLIFVGAMVTLRAIR</sequence>
<dbReference type="InterPro" id="IPR002781">
    <property type="entry name" value="TM_pro_TauE-like"/>
</dbReference>
<evidence type="ECO:0000313" key="6">
    <source>
        <dbReference type="EMBL" id="VVM05264.1"/>
    </source>
</evidence>
<accession>A0A5E6MGR2</accession>
<dbReference type="Pfam" id="PF01925">
    <property type="entry name" value="TauE"/>
    <property type="match status" value="1"/>
</dbReference>
<organism evidence="6 7">
    <name type="scientific">Methylacidimicrobium tartarophylax</name>
    <dbReference type="NCBI Taxonomy" id="1041768"/>
    <lineage>
        <taxon>Bacteria</taxon>
        <taxon>Pseudomonadati</taxon>
        <taxon>Verrucomicrobiota</taxon>
        <taxon>Methylacidimicrobium</taxon>
    </lineage>
</organism>